<proteinExistence type="predicted"/>
<dbReference type="EMBL" id="JANLCJ010000279">
    <property type="protein sequence ID" value="MCS5736924.1"/>
    <property type="molecule type" value="Genomic_DNA"/>
</dbReference>
<protein>
    <submittedName>
        <fullName evidence="2">Uncharacterized protein</fullName>
    </submittedName>
</protein>
<comment type="caution">
    <text evidence="2">The sequence shown here is derived from an EMBL/GenBank/DDBJ whole genome shotgun (WGS) entry which is preliminary data.</text>
</comment>
<sequence length="157" mass="16915">TLSQAGNPLKPLLAKQANANKFSTASLMRDNIQNQPTQAETMAQQANPNAPVAQQSDLEAQLRQQRLDTAKQVQEQRDKQQQDLLDLQEKNKQAAIGNAATFLVSAFLGQNNNTSDVKSGVGAGRSAGAQMGMQSQTVLNNMRQQFNPNAFKSGFGG</sequence>
<gene>
    <name evidence="2" type="ORF">N1032_24670</name>
</gene>
<dbReference type="Proteomes" id="UP001165586">
    <property type="component" value="Unassembled WGS sequence"/>
</dbReference>
<evidence type="ECO:0000256" key="1">
    <source>
        <dbReference type="SAM" id="MobiDB-lite"/>
    </source>
</evidence>
<name>A0ABT2HAG0_9MICO</name>
<evidence type="ECO:0000313" key="2">
    <source>
        <dbReference type="EMBL" id="MCS5736924.1"/>
    </source>
</evidence>
<accession>A0ABT2HAG0</accession>
<feature type="non-terminal residue" evidence="2">
    <location>
        <position position="1"/>
    </location>
</feature>
<keyword evidence="3" id="KW-1185">Reference proteome</keyword>
<feature type="region of interest" description="Disordered" evidence="1">
    <location>
        <begin position="66"/>
        <end position="85"/>
    </location>
</feature>
<dbReference type="RefSeq" id="WP_259543154.1">
    <property type="nucleotide sequence ID" value="NZ_JANLCJ010000279.1"/>
</dbReference>
<reference evidence="2" key="1">
    <citation type="submission" date="2022-08" db="EMBL/GenBank/DDBJ databases">
        <authorList>
            <person name="Deng Y."/>
            <person name="Han X.-F."/>
            <person name="Zhang Y.-Q."/>
        </authorList>
    </citation>
    <scope>NUCLEOTIDE SEQUENCE</scope>
    <source>
        <strain evidence="2">CPCC 203386</strain>
    </source>
</reference>
<organism evidence="2 3">
    <name type="scientific">Herbiconiux daphne</name>
    <dbReference type="NCBI Taxonomy" id="2970914"/>
    <lineage>
        <taxon>Bacteria</taxon>
        <taxon>Bacillati</taxon>
        <taxon>Actinomycetota</taxon>
        <taxon>Actinomycetes</taxon>
        <taxon>Micrococcales</taxon>
        <taxon>Microbacteriaceae</taxon>
        <taxon>Herbiconiux</taxon>
    </lineage>
</organism>
<evidence type="ECO:0000313" key="3">
    <source>
        <dbReference type="Proteomes" id="UP001165586"/>
    </source>
</evidence>